<dbReference type="InterPro" id="IPR003593">
    <property type="entry name" value="AAA+_ATPase"/>
</dbReference>
<dbReference type="GO" id="GO:0043190">
    <property type="term" value="C:ATP-binding cassette (ABC) transporter complex"/>
    <property type="evidence" value="ECO:0007669"/>
    <property type="project" value="InterPro"/>
</dbReference>
<dbReference type="OrthoDB" id="9776369at2"/>
<dbReference type="Gene3D" id="3.40.50.300">
    <property type="entry name" value="P-loop containing nucleotide triphosphate hydrolases"/>
    <property type="match status" value="1"/>
</dbReference>
<proteinExistence type="predicted"/>
<dbReference type="Proteomes" id="UP000010792">
    <property type="component" value="Chromosome"/>
</dbReference>
<dbReference type="GO" id="GO:0016887">
    <property type="term" value="F:ATP hydrolysis activity"/>
    <property type="evidence" value="ECO:0007669"/>
    <property type="project" value="InterPro"/>
</dbReference>
<evidence type="ECO:0000256" key="2">
    <source>
        <dbReference type="ARBA" id="ARBA00022741"/>
    </source>
</evidence>
<dbReference type="PROSITE" id="PS50893">
    <property type="entry name" value="ABC_TRANSPORTER_2"/>
    <property type="match status" value="1"/>
</dbReference>
<accession>L0NDC0</accession>
<keyword evidence="6" id="KW-1185">Reference proteome</keyword>
<evidence type="ECO:0000259" key="4">
    <source>
        <dbReference type="PROSITE" id="PS50893"/>
    </source>
</evidence>
<dbReference type="AlphaFoldDB" id="L0NDC0"/>
<dbReference type="NCBIfam" id="TIGR04406">
    <property type="entry name" value="LPS_export_lptB"/>
    <property type="match status" value="1"/>
</dbReference>
<feature type="domain" description="ABC transporter" evidence="4">
    <location>
        <begin position="4"/>
        <end position="236"/>
    </location>
</feature>
<dbReference type="EMBL" id="FO082820">
    <property type="protein sequence ID" value="CCF18302.1"/>
    <property type="molecule type" value="Genomic_DNA"/>
</dbReference>
<dbReference type="InterPro" id="IPR027417">
    <property type="entry name" value="P-loop_NTPase"/>
</dbReference>
<keyword evidence="3 5" id="KW-0067">ATP-binding</keyword>
<keyword evidence="2" id="KW-0547">Nucleotide-binding</keyword>
<dbReference type="Pfam" id="PF00005">
    <property type="entry name" value="ABC_tran"/>
    <property type="match status" value="1"/>
</dbReference>
<gene>
    <name evidence="5" type="ORF">NT26_0578</name>
</gene>
<dbReference type="InterPro" id="IPR030921">
    <property type="entry name" value="LPS_export_LptB"/>
</dbReference>
<evidence type="ECO:0000313" key="6">
    <source>
        <dbReference type="Proteomes" id="UP000010792"/>
    </source>
</evidence>
<dbReference type="KEGG" id="rht:NT26_0578"/>
<keyword evidence="1" id="KW-0813">Transport</keyword>
<evidence type="ECO:0000256" key="1">
    <source>
        <dbReference type="ARBA" id="ARBA00022448"/>
    </source>
</evidence>
<sequence>MTALTAERLHMRYSHQSVVNDISMTIHGGEFVGLFGPSGSGKSTIFKMIIGASRPTAGRVLLDGRDLTDVPIDARARLGLGYVPQNPQLFSSLTVEQNIAIAVEANEADRGRRETSVDSLCRMFDLGPLRYTRVAALSGGERRRCEIAFALAVRPRFLLLDEPLTGLDPIASDEILHMLTTFVSQGIGILLTEHKVRSALFVVDRSYVVNRGNVIAEGTAQKIIENESVRRSFLGTDFPL</sequence>
<evidence type="ECO:0000313" key="5">
    <source>
        <dbReference type="EMBL" id="CCF18302.1"/>
    </source>
</evidence>
<dbReference type="PANTHER" id="PTHR45772">
    <property type="entry name" value="CONSERVED COMPONENT OF ABC TRANSPORTER FOR NATURAL AMINO ACIDS-RELATED"/>
    <property type="match status" value="1"/>
</dbReference>
<dbReference type="SUPFAM" id="SSF52540">
    <property type="entry name" value="P-loop containing nucleoside triphosphate hydrolases"/>
    <property type="match status" value="1"/>
</dbReference>
<dbReference type="RefSeq" id="WP_052637260.1">
    <property type="nucleotide sequence ID" value="NZ_FO082820.1"/>
</dbReference>
<dbReference type="GO" id="GO:0055085">
    <property type="term" value="P:transmembrane transport"/>
    <property type="evidence" value="ECO:0007669"/>
    <property type="project" value="InterPro"/>
</dbReference>
<reference evidence="5 6" key="1">
    <citation type="journal article" date="2013" name="Genome Biol. Evol.">
        <title>Life in an arsenic-containing gold mine: genome and physiology of the autotrophic arsenite-oxidizing bacterium rhizobium sp. NT-26.</title>
        <authorList>
            <person name="Andres J."/>
            <person name="Arsene-Ploetze F."/>
            <person name="Barbe V."/>
            <person name="Brochier-Armanet C."/>
            <person name="Cleiss-Arnold J."/>
            <person name="Coppee J.Y."/>
            <person name="Dillies M.A."/>
            <person name="Geist"/>
            <person name="L"/>
            <person name="Joublin A."/>
            <person name="Koechler S."/>
            <person name="Lassalle F."/>
            <person name="Marchal M."/>
            <person name="Medigue C."/>
            <person name="Muller D."/>
            <person name="Nesme X."/>
            <person name="Plewniak F."/>
            <person name="Proux C."/>
            <person name="Ramirez-Bahena M.H."/>
            <person name="Schenowitz C."/>
            <person name="Sismeiro O."/>
            <person name="Vallenet D."/>
            <person name="Santini J.M."/>
            <person name="Bertin P.N."/>
        </authorList>
    </citation>
    <scope>NUCLEOTIDE SEQUENCE [LARGE SCALE GENOMIC DNA]</scope>
    <source>
        <strain evidence="5 6">NT-26</strain>
    </source>
</reference>
<dbReference type="InterPro" id="IPR051120">
    <property type="entry name" value="ABC_AA/LPS_Transport"/>
</dbReference>
<evidence type="ECO:0000256" key="3">
    <source>
        <dbReference type="ARBA" id="ARBA00022840"/>
    </source>
</evidence>
<organism evidence="5 6">
    <name type="scientific">Pseudorhizobium banfieldiae</name>
    <dbReference type="NCBI Taxonomy" id="1125847"/>
    <lineage>
        <taxon>Bacteria</taxon>
        <taxon>Pseudomonadati</taxon>
        <taxon>Pseudomonadota</taxon>
        <taxon>Alphaproteobacteria</taxon>
        <taxon>Hyphomicrobiales</taxon>
        <taxon>Rhizobiaceae</taxon>
        <taxon>Rhizobium/Agrobacterium group</taxon>
        <taxon>Pseudorhizobium</taxon>
    </lineage>
</organism>
<dbReference type="PANTHER" id="PTHR45772:SF10">
    <property type="entry name" value="LIPOPOLYSACCHARIDE EXPORT SYSTEM ATP-BINDING PROTEIN LPTB"/>
    <property type="match status" value="1"/>
</dbReference>
<dbReference type="SMART" id="SM00382">
    <property type="entry name" value="AAA"/>
    <property type="match status" value="1"/>
</dbReference>
<dbReference type="STRING" id="1125847.NT26_0578"/>
<name>L0NDC0_9HYPH</name>
<dbReference type="InterPro" id="IPR003439">
    <property type="entry name" value="ABC_transporter-like_ATP-bd"/>
</dbReference>
<protein>
    <submittedName>
        <fullName evidence="5">Putative ABC transporter ATP-binding protein in rpoN region</fullName>
    </submittedName>
</protein>
<dbReference type="GO" id="GO:0005524">
    <property type="term" value="F:ATP binding"/>
    <property type="evidence" value="ECO:0007669"/>
    <property type="project" value="UniProtKB-KW"/>
</dbReference>